<feature type="transmembrane region" description="Helical" evidence="2">
    <location>
        <begin position="42"/>
        <end position="62"/>
    </location>
</feature>
<evidence type="ECO:0000256" key="1">
    <source>
        <dbReference type="SAM" id="MobiDB-lite"/>
    </source>
</evidence>
<keyword evidence="5" id="KW-1185">Reference proteome</keyword>
<feature type="transmembrane region" description="Helical" evidence="2">
    <location>
        <begin position="122"/>
        <end position="141"/>
    </location>
</feature>
<feature type="domain" description="Terminal beta-(1-&gt;2)-arabinofuranosyltransferase C-terminal" evidence="3">
    <location>
        <begin position="475"/>
        <end position="599"/>
    </location>
</feature>
<accession>A0ABS5KIX2</accession>
<dbReference type="RefSeq" id="WP_212008003.1">
    <property type="nucleotide sequence ID" value="NZ_JAAFYZ010000012.1"/>
</dbReference>
<dbReference type="InterPro" id="IPR058983">
    <property type="entry name" value="AftB_C"/>
</dbReference>
<keyword evidence="2" id="KW-1133">Transmembrane helix</keyword>
<feature type="transmembrane region" description="Helical" evidence="2">
    <location>
        <begin position="153"/>
        <end position="172"/>
    </location>
</feature>
<comment type="caution">
    <text evidence="4">The sequence shown here is derived from an EMBL/GenBank/DDBJ whole genome shotgun (WGS) entry which is preliminary data.</text>
</comment>
<keyword evidence="2" id="KW-0472">Membrane</keyword>
<dbReference type="Pfam" id="PF26371">
    <property type="entry name" value="AftB_C"/>
    <property type="match status" value="1"/>
</dbReference>
<feature type="transmembrane region" description="Helical" evidence="2">
    <location>
        <begin position="351"/>
        <end position="369"/>
    </location>
</feature>
<evidence type="ECO:0000313" key="4">
    <source>
        <dbReference type="EMBL" id="MBS2546354.1"/>
    </source>
</evidence>
<gene>
    <name evidence="4" type="ORF">KGQ19_05690</name>
</gene>
<dbReference type="EMBL" id="JAAFYZ010000012">
    <property type="protein sequence ID" value="MBS2546354.1"/>
    <property type="molecule type" value="Genomic_DNA"/>
</dbReference>
<proteinExistence type="predicted"/>
<feature type="transmembrane region" description="Helical" evidence="2">
    <location>
        <begin position="295"/>
        <end position="317"/>
    </location>
</feature>
<evidence type="ECO:0000259" key="3">
    <source>
        <dbReference type="Pfam" id="PF26371"/>
    </source>
</evidence>
<organism evidence="4 5">
    <name type="scientific">Catenulispora pinistramenti</name>
    <dbReference type="NCBI Taxonomy" id="2705254"/>
    <lineage>
        <taxon>Bacteria</taxon>
        <taxon>Bacillati</taxon>
        <taxon>Actinomycetota</taxon>
        <taxon>Actinomycetes</taxon>
        <taxon>Catenulisporales</taxon>
        <taxon>Catenulisporaceae</taxon>
        <taxon>Catenulispora</taxon>
    </lineage>
</organism>
<protein>
    <recommendedName>
        <fullName evidence="3">Terminal beta-(1-&gt;2)-arabinofuranosyltransferase C-terminal domain-containing protein</fullName>
    </recommendedName>
</protein>
<feature type="transmembrane region" description="Helical" evidence="2">
    <location>
        <begin position="246"/>
        <end position="267"/>
    </location>
</feature>
<name>A0ABS5KIX2_9ACTN</name>
<feature type="transmembrane region" description="Helical" evidence="2">
    <location>
        <begin position="219"/>
        <end position="239"/>
    </location>
</feature>
<evidence type="ECO:0000256" key="2">
    <source>
        <dbReference type="SAM" id="Phobius"/>
    </source>
</evidence>
<dbReference type="Proteomes" id="UP000730482">
    <property type="component" value="Unassembled WGS sequence"/>
</dbReference>
<keyword evidence="2" id="KW-0812">Transmembrane</keyword>
<feature type="region of interest" description="Disordered" evidence="1">
    <location>
        <begin position="1"/>
        <end position="25"/>
    </location>
</feature>
<reference evidence="4 5" key="1">
    <citation type="submission" date="2020-02" db="EMBL/GenBank/DDBJ databases">
        <title>Acidophilic actinobacteria isolated from forest soil.</title>
        <authorList>
            <person name="Golinska P."/>
        </authorList>
    </citation>
    <scope>NUCLEOTIDE SEQUENCE [LARGE SCALE GENOMIC DNA]</scope>
    <source>
        <strain evidence="4 5">NL8</strain>
    </source>
</reference>
<evidence type="ECO:0000313" key="5">
    <source>
        <dbReference type="Proteomes" id="UP000730482"/>
    </source>
</evidence>
<sequence>MADLTADGGIAEPAQPAESNDTAEAAEPAPARLAAIATRITAGRLSIAVLSAALAAFALLAYHRRWITDDGLITVRTVRQLLAAHGPVFNQFERTEADTSTLWTYLLALVGWIAGGDVARTAVWLGLVLSVAGAGLALFTTRRFQLRLGGPDGPRLVLPLGFLVLLVVSPFWDFATSGLETGLETAWIAGLWFMITRVGPDSGRRSLIGAAMLMGLGPLVRPDFALITVVFAVGLWLVLRPGWRRTLMLCAAGVALPLAYEIFRAGYYATLVPMPALAKSASSSQWTRGLQYFEWFFGGYLIYVPLLVIAILLGKLLGRDVSGADRVRIFTPIAAGVFQACYVVKVGGDFMLARMCLPAVLLVLLPVLCVPVGRSLAPYAALVTAWSVLCLVTTHHQPYQVGQSSLFAGDERASYQQFTHNHNPDSSAAYVAEQSLILAAVQESDSSGRTLILLDAAGTAPLAPGLPFRHAVEAGRLGSVGAAISLDDQVVDFLGLANPIGSRITVTAPGLTGHEKSLPTAWVLAAFGDPAYVDSQIVANQEVLPAATPEMVRAARHAMSCGALKRALDDAREPMSFGRFLGNLGDSFGNTTLVIPADPFAAEKKFCGPGVGRRRE</sequence>